<organism evidence="2 3">
    <name type="scientific">Streptomyces kaempferi</name>
    <dbReference type="NCBI Taxonomy" id="333725"/>
    <lineage>
        <taxon>Bacteria</taxon>
        <taxon>Bacillati</taxon>
        <taxon>Actinomycetota</taxon>
        <taxon>Actinomycetes</taxon>
        <taxon>Kitasatosporales</taxon>
        <taxon>Streptomycetaceae</taxon>
        <taxon>Streptomyces</taxon>
    </lineage>
</organism>
<evidence type="ECO:0000256" key="1">
    <source>
        <dbReference type="SAM" id="MobiDB-lite"/>
    </source>
</evidence>
<feature type="region of interest" description="Disordered" evidence="1">
    <location>
        <begin position="150"/>
        <end position="180"/>
    </location>
</feature>
<dbReference type="EMBL" id="JBHTMM010000220">
    <property type="protein sequence ID" value="MFD1313578.1"/>
    <property type="molecule type" value="Genomic_DNA"/>
</dbReference>
<name>A0ABW3XWL7_9ACTN</name>
<comment type="caution">
    <text evidence="2">The sequence shown here is derived from an EMBL/GenBank/DDBJ whole genome shotgun (WGS) entry which is preliminary data.</text>
</comment>
<proteinExistence type="predicted"/>
<dbReference type="RefSeq" id="WP_369657621.1">
    <property type="nucleotide sequence ID" value="NZ_JBHSKH010000026.1"/>
</dbReference>
<accession>A0ABW3XWL7</accession>
<dbReference type="Proteomes" id="UP001597058">
    <property type="component" value="Unassembled WGS sequence"/>
</dbReference>
<gene>
    <name evidence="2" type="ORF">ACFQ5X_48800</name>
</gene>
<evidence type="ECO:0000313" key="3">
    <source>
        <dbReference type="Proteomes" id="UP001597058"/>
    </source>
</evidence>
<reference evidence="3" key="1">
    <citation type="journal article" date="2019" name="Int. J. Syst. Evol. Microbiol.">
        <title>The Global Catalogue of Microorganisms (GCM) 10K type strain sequencing project: providing services to taxonomists for standard genome sequencing and annotation.</title>
        <authorList>
            <consortium name="The Broad Institute Genomics Platform"/>
            <consortium name="The Broad Institute Genome Sequencing Center for Infectious Disease"/>
            <person name="Wu L."/>
            <person name="Ma J."/>
        </authorList>
    </citation>
    <scope>NUCLEOTIDE SEQUENCE [LARGE SCALE GENOMIC DNA]</scope>
    <source>
        <strain evidence="3">CGMCC 4.7020</strain>
    </source>
</reference>
<dbReference type="Gene3D" id="3.40.50.720">
    <property type="entry name" value="NAD(P)-binding Rossmann-like Domain"/>
    <property type="match status" value="1"/>
</dbReference>
<dbReference type="Gene3D" id="3.90.180.10">
    <property type="entry name" value="Medium-chain alcohol dehydrogenases, catalytic domain"/>
    <property type="match status" value="1"/>
</dbReference>
<protein>
    <submittedName>
        <fullName evidence="2">Uncharacterized protein</fullName>
    </submittedName>
</protein>
<sequence>MPRSVAVFGGLPVVEERPAPAAGHGQVLVRGVTRPAPRRPTSRRRRTAVPRPGRARGRCERGPSGGGTPRGERITTTVVEAAFAPSRPGLRPGGKLVRVAVPAYRTIRAPLHGTVRDGITVTGSDPGTWHDAAEVLRPHAVDRTGAVHGTRPLASADEPADEVPRGRARTGIVLDPGTGR</sequence>
<keyword evidence="3" id="KW-1185">Reference proteome</keyword>
<feature type="region of interest" description="Disordered" evidence="1">
    <location>
        <begin position="16"/>
        <end position="74"/>
    </location>
</feature>
<evidence type="ECO:0000313" key="2">
    <source>
        <dbReference type="EMBL" id="MFD1313578.1"/>
    </source>
</evidence>
<feature type="compositionally biased region" description="Basic residues" evidence="1">
    <location>
        <begin position="36"/>
        <end position="56"/>
    </location>
</feature>